<dbReference type="EMBL" id="CP015441">
    <property type="protein sequence ID" value="ANC50767.1"/>
    <property type="molecule type" value="Genomic_DNA"/>
</dbReference>
<evidence type="ECO:0000256" key="4">
    <source>
        <dbReference type="RuleBase" id="RU000524"/>
    </source>
</evidence>
<gene>
    <name evidence="5" type="ORF">CP97_15076</name>
</gene>
<dbReference type="PANTHER" id="PTHR10302">
    <property type="entry name" value="SINGLE-STRANDED DNA-BINDING PROTEIN"/>
    <property type="match status" value="1"/>
</dbReference>
<dbReference type="GO" id="GO:0006310">
    <property type="term" value="P:DNA recombination"/>
    <property type="evidence" value="ECO:0007669"/>
    <property type="project" value="UniProtKB-KW"/>
</dbReference>
<keyword evidence="2" id="KW-0233">DNA recombination</keyword>
<dbReference type="KEGG" id="ery:CP97_15076"/>
<dbReference type="PIRSF" id="PIRSF002070">
    <property type="entry name" value="SSB"/>
    <property type="match status" value="1"/>
</dbReference>
<accession>A0A160HUT7</accession>
<sequence>MEDYEMNNINLVGRLAKDPIARDSAKTKVTELLLVTERPVIRDGRVQKDPETGYTKTDAEFHKITVFNGMGLPLREHKSKGDQLAVSGRLHYSRWQDADGNDRYGCEIIAENVEFI</sequence>
<keyword evidence="5" id="KW-0614">Plasmid</keyword>
<dbReference type="CDD" id="cd04496">
    <property type="entry name" value="SSB_OBF"/>
    <property type="match status" value="1"/>
</dbReference>
<dbReference type="AlphaFoldDB" id="A0A160HUT7"/>
<evidence type="ECO:0000256" key="2">
    <source>
        <dbReference type="ARBA" id="ARBA00023172"/>
    </source>
</evidence>
<dbReference type="SUPFAM" id="SSF50249">
    <property type="entry name" value="Nucleic acid-binding proteins"/>
    <property type="match status" value="1"/>
</dbReference>
<reference evidence="5 6" key="1">
    <citation type="submission" date="2016-04" db="EMBL/GenBank/DDBJ databases">
        <title>The complete genome sequence of Erythrobacter atlanticus s21-N3.</title>
        <authorList>
            <person name="Wang W."/>
            <person name="Wang L."/>
            <person name="Zhuang L."/>
            <person name="Shao Z."/>
        </authorList>
    </citation>
    <scope>NUCLEOTIDE SEQUENCE [LARGE SCALE GENOMIC DNA]</scope>
    <source>
        <strain evidence="6">s21-N3</strain>
        <plasmid evidence="6">Plasmid</plasmid>
    </source>
</reference>
<name>A0A160HUT7_9SPHN</name>
<dbReference type="GO" id="GO:0006260">
    <property type="term" value="P:DNA replication"/>
    <property type="evidence" value="ECO:0007669"/>
    <property type="project" value="InterPro"/>
</dbReference>
<dbReference type="Gene3D" id="2.40.50.140">
    <property type="entry name" value="Nucleic acid-binding proteins"/>
    <property type="match status" value="1"/>
</dbReference>
<dbReference type="InterPro" id="IPR011344">
    <property type="entry name" value="ssDNA-bd"/>
</dbReference>
<dbReference type="PROSITE" id="PS50935">
    <property type="entry name" value="SSB"/>
    <property type="match status" value="1"/>
</dbReference>
<dbReference type="Proteomes" id="UP000059113">
    <property type="component" value="Plasmid"/>
</dbReference>
<dbReference type="InterPro" id="IPR012340">
    <property type="entry name" value="NA-bd_OB-fold"/>
</dbReference>
<dbReference type="GO" id="GO:0009295">
    <property type="term" value="C:nucleoid"/>
    <property type="evidence" value="ECO:0007669"/>
    <property type="project" value="TreeGrafter"/>
</dbReference>
<protein>
    <recommendedName>
        <fullName evidence="3 4">Single-stranded DNA-binding protein</fullName>
    </recommendedName>
</protein>
<proteinExistence type="predicted"/>
<dbReference type="InterPro" id="IPR000424">
    <property type="entry name" value="Primosome_PriB/ssb"/>
</dbReference>
<geneLocation type="plasmid" evidence="6"/>
<evidence type="ECO:0000256" key="1">
    <source>
        <dbReference type="ARBA" id="ARBA00023125"/>
    </source>
</evidence>
<organism evidence="5 6">
    <name type="scientific">Aurantiacibacter atlanticus</name>
    <dbReference type="NCBI Taxonomy" id="1648404"/>
    <lineage>
        <taxon>Bacteria</taxon>
        <taxon>Pseudomonadati</taxon>
        <taxon>Pseudomonadota</taxon>
        <taxon>Alphaproteobacteria</taxon>
        <taxon>Sphingomonadales</taxon>
        <taxon>Erythrobacteraceae</taxon>
        <taxon>Aurantiacibacter</taxon>
    </lineage>
</organism>
<keyword evidence="1 3" id="KW-0238">DNA-binding</keyword>
<evidence type="ECO:0000313" key="5">
    <source>
        <dbReference type="EMBL" id="ANC50767.1"/>
    </source>
</evidence>
<evidence type="ECO:0000256" key="3">
    <source>
        <dbReference type="PIRNR" id="PIRNR002070"/>
    </source>
</evidence>
<evidence type="ECO:0000313" key="6">
    <source>
        <dbReference type="Proteomes" id="UP000059113"/>
    </source>
</evidence>
<dbReference type="NCBIfam" id="TIGR00621">
    <property type="entry name" value="ssb"/>
    <property type="match status" value="1"/>
</dbReference>
<keyword evidence="6" id="KW-1185">Reference proteome</keyword>
<dbReference type="Pfam" id="PF00436">
    <property type="entry name" value="SSB"/>
    <property type="match status" value="1"/>
</dbReference>
<dbReference type="GO" id="GO:0003697">
    <property type="term" value="F:single-stranded DNA binding"/>
    <property type="evidence" value="ECO:0007669"/>
    <property type="project" value="InterPro"/>
</dbReference>
<dbReference type="PANTHER" id="PTHR10302:SF0">
    <property type="entry name" value="SINGLE-STRANDED DNA-BINDING PROTEIN, MITOCHONDRIAL"/>
    <property type="match status" value="1"/>
</dbReference>